<dbReference type="GO" id="GO:0046872">
    <property type="term" value="F:metal ion binding"/>
    <property type="evidence" value="ECO:0007669"/>
    <property type="project" value="UniProtKB-KW"/>
</dbReference>
<evidence type="ECO:0000256" key="1">
    <source>
        <dbReference type="ARBA" id="ARBA00008714"/>
    </source>
</evidence>
<feature type="domain" description="Manganese/iron superoxide dismutase N-terminal" evidence="5">
    <location>
        <begin position="4"/>
        <end position="80"/>
    </location>
</feature>
<evidence type="ECO:0000256" key="2">
    <source>
        <dbReference type="ARBA" id="ARBA00012682"/>
    </source>
</evidence>
<reference evidence="6" key="1">
    <citation type="submission" date="2020-08" db="EMBL/GenBank/DDBJ databases">
        <title>A bifunctional nitrone conjugated secondary metabolite targeting the ribosome.</title>
        <authorList>
            <person name="Limbrick E.M."/>
            <person name="Graf M."/>
            <person name="Derewacz D.K."/>
            <person name="Nguyen F."/>
            <person name="Spraggins J.M."/>
            <person name="Wieland M."/>
            <person name="Ynigez-Gutierrez A.E."/>
            <person name="Reisman B.J."/>
            <person name="Zinshteyn B."/>
            <person name="McCulloch K."/>
            <person name="Iverson T.M."/>
            <person name="Green R."/>
            <person name="Wilson D.N."/>
            <person name="Bachmann B.O."/>
        </authorList>
    </citation>
    <scope>NUCLEOTIDE SEQUENCE</scope>
    <source>
        <strain evidence="6">Africana</strain>
    </source>
</reference>
<dbReference type="PRINTS" id="PR01703">
    <property type="entry name" value="MNSODISMTASE"/>
</dbReference>
<evidence type="ECO:0000259" key="5">
    <source>
        <dbReference type="Pfam" id="PF00081"/>
    </source>
</evidence>
<evidence type="ECO:0000256" key="4">
    <source>
        <dbReference type="ARBA" id="ARBA00023002"/>
    </source>
</evidence>
<sequence length="99" mass="10642">MGVYSLPDMPYAYGALKPAMPGEILTLHRSKHHTAYAKGGNDALEQLAEVRDKGDFAGLVGLEKTFAFTLSGHVPYSIFWPSGSSPRGTVGPWTTWSGS</sequence>
<keyword evidence="3" id="KW-0479">Metal-binding</keyword>
<name>A0A7D5YI54_9ACTN</name>
<dbReference type="SUPFAM" id="SSF46609">
    <property type="entry name" value="Fe,Mn superoxide dismutase (SOD), N-terminal domain"/>
    <property type="match status" value="1"/>
</dbReference>
<keyword evidence="4" id="KW-0560">Oxidoreductase</keyword>
<dbReference type="Gene3D" id="1.10.287.990">
    <property type="entry name" value="Fe,Mn superoxide dismutase (SOD) domain"/>
    <property type="match status" value="1"/>
</dbReference>
<protein>
    <recommendedName>
        <fullName evidence="2">superoxide dismutase</fullName>
        <ecNumber evidence="2">1.15.1.1</ecNumber>
    </recommendedName>
</protein>
<dbReference type="PANTHER" id="PTHR11404:SF6">
    <property type="entry name" value="SUPEROXIDE DISMUTASE [MN], MITOCHONDRIAL"/>
    <property type="match status" value="1"/>
</dbReference>
<proteinExistence type="inferred from homology"/>
<dbReference type="PANTHER" id="PTHR11404">
    <property type="entry name" value="SUPEROXIDE DISMUTASE 2"/>
    <property type="match status" value="1"/>
</dbReference>
<dbReference type="InterPro" id="IPR001189">
    <property type="entry name" value="Mn/Fe_SOD"/>
</dbReference>
<dbReference type="InterPro" id="IPR036324">
    <property type="entry name" value="Mn/Fe_SOD_N_sf"/>
</dbReference>
<dbReference type="AlphaFoldDB" id="A0A7D5YI54"/>
<dbReference type="EC" id="1.15.1.1" evidence="2"/>
<organism evidence="6">
    <name type="scientific">Micromonospora carbonacea</name>
    <dbReference type="NCBI Taxonomy" id="47853"/>
    <lineage>
        <taxon>Bacteria</taxon>
        <taxon>Bacillati</taxon>
        <taxon>Actinomycetota</taxon>
        <taxon>Actinomycetes</taxon>
        <taxon>Micromonosporales</taxon>
        <taxon>Micromonosporaceae</taxon>
        <taxon>Micromonospora</taxon>
    </lineage>
</organism>
<dbReference type="GO" id="GO:0004784">
    <property type="term" value="F:superoxide dismutase activity"/>
    <property type="evidence" value="ECO:0007669"/>
    <property type="project" value="UniProtKB-EC"/>
</dbReference>
<dbReference type="InterPro" id="IPR050265">
    <property type="entry name" value="Fe/Mn_Superoxide_Dismutase"/>
</dbReference>
<dbReference type="EMBL" id="CP058905">
    <property type="protein sequence ID" value="QLJ98414.1"/>
    <property type="molecule type" value="Genomic_DNA"/>
</dbReference>
<dbReference type="InterPro" id="IPR019831">
    <property type="entry name" value="Mn/Fe_SOD_N"/>
</dbReference>
<evidence type="ECO:0000313" key="6">
    <source>
        <dbReference type="EMBL" id="QLJ98414.1"/>
    </source>
</evidence>
<evidence type="ECO:0000256" key="3">
    <source>
        <dbReference type="ARBA" id="ARBA00022723"/>
    </source>
</evidence>
<dbReference type="Pfam" id="PF00081">
    <property type="entry name" value="Sod_Fe_N"/>
    <property type="match status" value="1"/>
</dbReference>
<comment type="similarity">
    <text evidence="1">Belongs to the iron/manganese superoxide dismutase family.</text>
</comment>
<gene>
    <name evidence="6" type="ORF">HZU44_27650</name>
</gene>
<accession>A0A7D5YI54</accession>